<keyword evidence="5" id="KW-1185">Reference proteome</keyword>
<dbReference type="InterPro" id="IPR051058">
    <property type="entry name" value="GDSL_Est/Lipase"/>
</dbReference>
<dbReference type="RefSeq" id="XP_039140360.1">
    <property type="nucleotide sequence ID" value="XM_039284426.1"/>
</dbReference>
<gene>
    <name evidence="6" type="primary">LOC120277566</name>
</gene>
<proteinExistence type="inferred from homology"/>
<dbReference type="GO" id="GO:0016042">
    <property type="term" value="P:lipid catabolic process"/>
    <property type="evidence" value="ECO:0007669"/>
    <property type="project" value="UniProtKB-KW"/>
</dbReference>
<feature type="signal peptide" evidence="4">
    <location>
        <begin position="1"/>
        <end position="26"/>
    </location>
</feature>
<dbReference type="GO" id="GO:0016788">
    <property type="term" value="F:hydrolase activity, acting on ester bonds"/>
    <property type="evidence" value="ECO:0007669"/>
    <property type="project" value="InterPro"/>
</dbReference>
<dbReference type="InterPro" id="IPR036514">
    <property type="entry name" value="SGNH_hydro_sf"/>
</dbReference>
<dbReference type="Pfam" id="PF00657">
    <property type="entry name" value="Lipase_GDSL"/>
    <property type="match status" value="1"/>
</dbReference>
<evidence type="ECO:0000256" key="4">
    <source>
        <dbReference type="SAM" id="SignalP"/>
    </source>
</evidence>
<keyword evidence="3" id="KW-0442">Lipid degradation</keyword>
<dbReference type="InterPro" id="IPR035669">
    <property type="entry name" value="SGNH_plant_lipase-like"/>
</dbReference>
<dbReference type="PANTHER" id="PTHR45648:SF106">
    <property type="entry name" value="ANTHER-SPECIFIC PROLINE-RICH PROTEIN APG"/>
    <property type="match status" value="1"/>
</dbReference>
<feature type="chain" id="PRO_5044236689" evidence="4">
    <location>
        <begin position="27"/>
        <end position="346"/>
    </location>
</feature>
<comment type="similarity">
    <text evidence="1">Belongs to the 'GDSL' lipolytic enzyme family.</text>
</comment>
<evidence type="ECO:0000256" key="3">
    <source>
        <dbReference type="ARBA" id="ARBA00022963"/>
    </source>
</evidence>
<dbReference type="PANTHER" id="PTHR45648">
    <property type="entry name" value="GDSL LIPASE/ACYLHYDROLASE FAMILY PROTEIN (AFU_ORTHOLOGUE AFUA_4G14700)"/>
    <property type="match status" value="1"/>
</dbReference>
<name>A0AB40CP97_DIOCR</name>
<dbReference type="GeneID" id="120277566"/>
<dbReference type="Gene3D" id="3.40.50.1110">
    <property type="entry name" value="SGNH hydrolase"/>
    <property type="match status" value="1"/>
</dbReference>
<keyword evidence="2" id="KW-0378">Hydrolase</keyword>
<dbReference type="Proteomes" id="UP001515500">
    <property type="component" value="Chromosome 15"/>
</dbReference>
<organism evidence="5 6">
    <name type="scientific">Dioscorea cayennensis subsp. rotundata</name>
    <name type="common">White Guinea yam</name>
    <name type="synonym">Dioscorea rotundata</name>
    <dbReference type="NCBI Taxonomy" id="55577"/>
    <lineage>
        <taxon>Eukaryota</taxon>
        <taxon>Viridiplantae</taxon>
        <taxon>Streptophyta</taxon>
        <taxon>Embryophyta</taxon>
        <taxon>Tracheophyta</taxon>
        <taxon>Spermatophyta</taxon>
        <taxon>Magnoliopsida</taxon>
        <taxon>Liliopsida</taxon>
        <taxon>Dioscoreales</taxon>
        <taxon>Dioscoreaceae</taxon>
        <taxon>Dioscorea</taxon>
    </lineage>
</organism>
<keyword evidence="3" id="KW-0443">Lipid metabolism</keyword>
<evidence type="ECO:0000256" key="2">
    <source>
        <dbReference type="ARBA" id="ARBA00022801"/>
    </source>
</evidence>
<protein>
    <submittedName>
        <fullName evidence="6">GDSL esterase/lipase At5g08460-like</fullName>
    </submittedName>
</protein>
<dbReference type="InterPro" id="IPR001087">
    <property type="entry name" value="GDSL"/>
</dbReference>
<dbReference type="AlphaFoldDB" id="A0AB40CP97"/>
<evidence type="ECO:0000313" key="5">
    <source>
        <dbReference type="Proteomes" id="UP001515500"/>
    </source>
</evidence>
<dbReference type="CDD" id="cd01837">
    <property type="entry name" value="SGNH_plant_lipase_like"/>
    <property type="match status" value="1"/>
</dbReference>
<reference evidence="6" key="1">
    <citation type="submission" date="2025-08" db="UniProtKB">
        <authorList>
            <consortium name="RefSeq"/>
        </authorList>
    </citation>
    <scope>IDENTIFICATION</scope>
</reference>
<accession>A0AB40CP97</accession>
<evidence type="ECO:0000313" key="6">
    <source>
        <dbReference type="RefSeq" id="XP_039140360.1"/>
    </source>
</evidence>
<keyword evidence="4" id="KW-0732">Signal</keyword>
<evidence type="ECO:0000256" key="1">
    <source>
        <dbReference type="ARBA" id="ARBA00008668"/>
    </source>
</evidence>
<sequence>MVVTSLHWHVVCLVILCLCLCGFGHALYPAMYVLGASQLDAGNNNYLVTPIKVNFHPYGIDFPGGEATGRFSNGDIITDYLAKHVGLEASPKPYLSPSFNTNKTTEFLKGGLCIAFSKQVDYFNETVEAIAKQIGPRETYKHISKSFIVINIGNNDILVYNGVGFSSIILNGTPPDQYVDQLISSLQPLLKNIYNLGGRKFVIIGAGAQGCLPVLRARQATGDCIEDANYLSRLFNQRLASLMQDLQSSLGGLKYSFFNPYPAFVELNNNRGTNGFTEVKVACCGAGNLNGTIPCNRTTIPCSNRTNHVFWDGVHNTQAVAKVYMNIAFQGSAPYVYPINVKQLSD</sequence>